<dbReference type="AlphaFoldDB" id="A0A9P1K1B2"/>
<name>A0A9P1K1B2_9PROT</name>
<protein>
    <submittedName>
        <fullName evidence="3">Uncharacterized protein</fullName>
    </submittedName>
</protein>
<dbReference type="KEGG" id="abs:AZOBR_p480038"/>
<sequence>MQVSPNSALTARRTDRTGARDSEARRMPTASRAASTPMMTSRVSRSRARSPFSIRLLTRRWAVGLGRPSVVPMVLTASGPEADATSSRIAKVRSVAAAFGLAASSGTLAVAVAVAASGVGVLRVFKVRLPWRFHRLIE</sequence>
<keyword evidence="3" id="KW-0614">Plasmid</keyword>
<keyword evidence="2" id="KW-0472">Membrane</keyword>
<dbReference type="EMBL" id="HE577331">
    <property type="protein sequence ID" value="CCD03723.1"/>
    <property type="molecule type" value="Genomic_DNA"/>
</dbReference>
<keyword evidence="4" id="KW-1185">Reference proteome</keyword>
<evidence type="ECO:0000256" key="2">
    <source>
        <dbReference type="SAM" id="Phobius"/>
    </source>
</evidence>
<feature type="region of interest" description="Disordered" evidence="1">
    <location>
        <begin position="1"/>
        <end position="46"/>
    </location>
</feature>
<organism evidence="3 4">
    <name type="scientific">Azospirillum baldaniorum</name>
    <dbReference type="NCBI Taxonomy" id="1064539"/>
    <lineage>
        <taxon>Bacteria</taxon>
        <taxon>Pseudomonadati</taxon>
        <taxon>Pseudomonadota</taxon>
        <taxon>Alphaproteobacteria</taxon>
        <taxon>Rhodospirillales</taxon>
        <taxon>Azospirillaceae</taxon>
        <taxon>Azospirillum</taxon>
    </lineage>
</organism>
<reference evidence="3 4" key="1">
    <citation type="journal article" date="2011" name="PLoS Genet.">
        <title>Azospirillum genomes reveal transition of bacteria from aquatic to terrestrial environments.</title>
        <authorList>
            <person name="Wisniewski-Dye F."/>
            <person name="Borziak K."/>
            <person name="Khalsa-Moyers G."/>
            <person name="Alexandre G."/>
            <person name="Sukharnikov L.O."/>
            <person name="Wuichet K."/>
            <person name="Hurst G.B."/>
            <person name="McDonald W.H."/>
            <person name="Robertson J.S."/>
            <person name="Barbe V."/>
            <person name="Calteau A."/>
            <person name="Rouy Z."/>
            <person name="Mangenot S."/>
            <person name="Prigent-Combaret C."/>
            <person name="Normand P."/>
            <person name="Boyer M."/>
            <person name="Siguier P."/>
            <person name="Dessaux Y."/>
            <person name="Elmerich C."/>
            <person name="Condemine G."/>
            <person name="Krishnen G."/>
            <person name="Kennedy I."/>
            <person name="Paterson A.H."/>
            <person name="Gonzalez V."/>
            <person name="Mavingui P."/>
            <person name="Zhulin I.B."/>
        </authorList>
    </citation>
    <scope>NUCLEOTIDE SEQUENCE [LARGE SCALE GENOMIC DNA]</scope>
    <source>
        <strain evidence="3 4">Sp245</strain>
    </source>
</reference>
<keyword evidence="2" id="KW-1133">Transmembrane helix</keyword>
<gene>
    <name evidence="3" type="ORF">AZOBR_p480038</name>
</gene>
<feature type="compositionally biased region" description="Basic and acidic residues" evidence="1">
    <location>
        <begin position="12"/>
        <end position="26"/>
    </location>
</feature>
<feature type="compositionally biased region" description="Polar residues" evidence="1">
    <location>
        <begin position="32"/>
        <end position="43"/>
    </location>
</feature>
<evidence type="ECO:0000256" key="1">
    <source>
        <dbReference type="SAM" id="MobiDB-lite"/>
    </source>
</evidence>
<proteinExistence type="predicted"/>
<keyword evidence="2" id="KW-0812">Transmembrane</keyword>
<feature type="transmembrane region" description="Helical" evidence="2">
    <location>
        <begin position="95"/>
        <end position="125"/>
    </location>
</feature>
<evidence type="ECO:0000313" key="3">
    <source>
        <dbReference type="EMBL" id="CCD03723.1"/>
    </source>
</evidence>
<dbReference type="Proteomes" id="UP000007319">
    <property type="component" value="Plasmid AZOBR_p4"/>
</dbReference>
<accession>A0A9P1K1B2</accession>
<evidence type="ECO:0000313" key="4">
    <source>
        <dbReference type="Proteomes" id="UP000007319"/>
    </source>
</evidence>
<geneLocation type="plasmid" evidence="3 4">
    <name>AZOBR_p4</name>
</geneLocation>